<name>A0AAN7Y4R1_9EURO</name>
<dbReference type="Proteomes" id="UP001309876">
    <property type="component" value="Unassembled WGS sequence"/>
</dbReference>
<comment type="caution">
    <text evidence="1">The sequence shown here is derived from an EMBL/GenBank/DDBJ whole genome shotgun (WGS) entry which is preliminary data.</text>
</comment>
<gene>
    <name evidence="1" type="ORF">LTR05_007577</name>
</gene>
<organism evidence="1 2">
    <name type="scientific">Lithohypha guttulata</name>
    <dbReference type="NCBI Taxonomy" id="1690604"/>
    <lineage>
        <taxon>Eukaryota</taxon>
        <taxon>Fungi</taxon>
        <taxon>Dikarya</taxon>
        <taxon>Ascomycota</taxon>
        <taxon>Pezizomycotina</taxon>
        <taxon>Eurotiomycetes</taxon>
        <taxon>Chaetothyriomycetidae</taxon>
        <taxon>Chaetothyriales</taxon>
        <taxon>Trichomeriaceae</taxon>
        <taxon>Lithohypha</taxon>
    </lineage>
</organism>
<accession>A0AAN7Y4R1</accession>
<sequence>MSEEIAELYEQLFGKELVEPTSEQDVRDILSCIRTSHGQIDQADEDELQKSSPMLRTKVKLIASAARKLWLDLPPLSFTTTPFASSSK</sequence>
<protein>
    <submittedName>
        <fullName evidence="1">Uncharacterized protein</fullName>
    </submittedName>
</protein>
<evidence type="ECO:0000313" key="2">
    <source>
        <dbReference type="Proteomes" id="UP001309876"/>
    </source>
</evidence>
<reference evidence="1 2" key="1">
    <citation type="submission" date="2023-08" db="EMBL/GenBank/DDBJ databases">
        <title>Black Yeasts Isolated from many extreme environments.</title>
        <authorList>
            <person name="Coleine C."/>
            <person name="Stajich J.E."/>
            <person name="Selbmann L."/>
        </authorList>
    </citation>
    <scope>NUCLEOTIDE SEQUENCE [LARGE SCALE GENOMIC DNA]</scope>
    <source>
        <strain evidence="1 2">CCFEE 5910</strain>
    </source>
</reference>
<dbReference type="AlphaFoldDB" id="A0AAN7Y4R1"/>
<evidence type="ECO:0000313" key="1">
    <source>
        <dbReference type="EMBL" id="KAK5082430.1"/>
    </source>
</evidence>
<dbReference type="EMBL" id="JAVRRJ010000008">
    <property type="protein sequence ID" value="KAK5082430.1"/>
    <property type="molecule type" value="Genomic_DNA"/>
</dbReference>
<proteinExistence type="predicted"/>
<keyword evidence="2" id="KW-1185">Reference proteome</keyword>